<evidence type="ECO:0000256" key="7">
    <source>
        <dbReference type="ARBA" id="ARBA00022801"/>
    </source>
</evidence>
<evidence type="ECO:0000256" key="12">
    <source>
        <dbReference type="ARBA" id="ARBA00023268"/>
    </source>
</evidence>
<keyword evidence="6" id="KW-0863">Zinc-finger</keyword>
<evidence type="ECO:0000259" key="14">
    <source>
        <dbReference type="PROSITE" id="PS51066"/>
    </source>
</evidence>
<dbReference type="FunFam" id="1.10.8.50:FF:000003">
    <property type="entry name" value="Formamidopyrimidine-DNA glycosylase"/>
    <property type="match status" value="1"/>
</dbReference>
<dbReference type="Gene3D" id="1.10.8.50">
    <property type="match status" value="1"/>
</dbReference>
<dbReference type="SUPFAM" id="SSF81624">
    <property type="entry name" value="N-terminal domain of MutM-like DNA repair proteins"/>
    <property type="match status" value="1"/>
</dbReference>
<dbReference type="InterPro" id="IPR012319">
    <property type="entry name" value="FPG_cat"/>
</dbReference>
<dbReference type="InterPro" id="IPR000214">
    <property type="entry name" value="Znf_DNA_glyclase/AP_lyase"/>
</dbReference>
<dbReference type="InterPro" id="IPR015886">
    <property type="entry name" value="H2TH_FPG"/>
</dbReference>
<dbReference type="InterPro" id="IPR010663">
    <property type="entry name" value="Znf_FPG/IleRS"/>
</dbReference>
<comment type="cofactor">
    <cofactor evidence="2">
        <name>Zn(2+)</name>
        <dbReference type="ChEBI" id="CHEBI:29105"/>
    </cofactor>
</comment>
<dbReference type="GO" id="GO:0008270">
    <property type="term" value="F:zinc ion binding"/>
    <property type="evidence" value="ECO:0007669"/>
    <property type="project" value="UniProtKB-KW"/>
</dbReference>
<dbReference type="PANTHER" id="PTHR22993">
    <property type="entry name" value="FORMAMIDOPYRIMIDINE-DNA GLYCOSYLASE"/>
    <property type="match status" value="1"/>
</dbReference>
<evidence type="ECO:0000256" key="4">
    <source>
        <dbReference type="ARBA" id="ARBA00022723"/>
    </source>
</evidence>
<dbReference type="GO" id="GO:0006284">
    <property type="term" value="P:base-excision repair"/>
    <property type="evidence" value="ECO:0007669"/>
    <property type="project" value="InterPro"/>
</dbReference>
<dbReference type="InterPro" id="IPR035937">
    <property type="entry name" value="FPG_N"/>
</dbReference>
<keyword evidence="11" id="KW-0456">Lyase</keyword>
<proteinExistence type="inferred from homology"/>
<dbReference type="SUPFAM" id="SSF46946">
    <property type="entry name" value="S13-like H2TH domain"/>
    <property type="match status" value="1"/>
</dbReference>
<dbReference type="EMBL" id="CAFAAB010000068">
    <property type="protein sequence ID" value="CAB4783809.1"/>
    <property type="molecule type" value="Genomic_DNA"/>
</dbReference>
<reference evidence="16" key="1">
    <citation type="submission" date="2020-05" db="EMBL/GenBank/DDBJ databases">
        <authorList>
            <person name="Chiriac C."/>
            <person name="Salcher M."/>
            <person name="Ghai R."/>
            <person name="Kavagutti S V."/>
        </authorList>
    </citation>
    <scope>NUCLEOTIDE SEQUENCE</scope>
</reference>
<comment type="similarity">
    <text evidence="3">Belongs to the FPG family.</text>
</comment>
<evidence type="ECO:0000256" key="10">
    <source>
        <dbReference type="ARBA" id="ARBA00023204"/>
    </source>
</evidence>
<dbReference type="GO" id="GO:0003906">
    <property type="term" value="F:DNA-(apurinic or apyrimidinic site) endonuclease activity"/>
    <property type="evidence" value="ECO:0007669"/>
    <property type="project" value="InterPro"/>
</dbReference>
<name>A0A6J6WJ94_9ZZZZ</name>
<dbReference type="SMART" id="SM01232">
    <property type="entry name" value="H2TH"/>
    <property type="match status" value="1"/>
</dbReference>
<evidence type="ECO:0000256" key="1">
    <source>
        <dbReference type="ARBA" id="ARBA00001668"/>
    </source>
</evidence>
<sequence length="301" mass="32845">MPELPEIEAIRVVLAKELVGKKIKSIAITNGKLVGRHKTAKEFRAHLEGHAIKGVTRLGRNLLIALDDAATLVIDPGPTGQLLRAKGPKDAKPKHTQAVFTFSQGPELRFVDANATSEMYASVKPAEGEVTVLNKFVDRLALSEDGKVIRRAIPELATLGLDPVIDQFGWDRLGIVLQVAKQPIQTVLKDQRLVAGLGDVYAAETLFTAGVRENRSSETLTSVETRRLHRALIEVISEGLKLGGTTVAPENWVDPDGKGGGYQSHLQVFGREGEPCSQCRTKIQRSETSEYLSFYCARCQA</sequence>
<keyword evidence="13" id="KW-0326">Glycosidase</keyword>
<dbReference type="PANTHER" id="PTHR22993:SF9">
    <property type="entry name" value="FORMAMIDOPYRIMIDINE-DNA GLYCOSYLASE"/>
    <property type="match status" value="1"/>
</dbReference>
<dbReference type="Pfam" id="PF01149">
    <property type="entry name" value="Fapy_DNA_glyco"/>
    <property type="match status" value="1"/>
</dbReference>
<keyword evidence="5" id="KW-0227">DNA damage</keyword>
<feature type="domain" description="FPG-type" evidence="14">
    <location>
        <begin position="267"/>
        <end position="301"/>
    </location>
</feature>
<evidence type="ECO:0000256" key="11">
    <source>
        <dbReference type="ARBA" id="ARBA00023239"/>
    </source>
</evidence>
<evidence type="ECO:0000256" key="3">
    <source>
        <dbReference type="ARBA" id="ARBA00009409"/>
    </source>
</evidence>
<dbReference type="CDD" id="cd08966">
    <property type="entry name" value="EcFpg-like_N"/>
    <property type="match status" value="1"/>
</dbReference>
<dbReference type="PROSITE" id="PS51068">
    <property type="entry name" value="FPG_CAT"/>
    <property type="match status" value="1"/>
</dbReference>
<protein>
    <submittedName>
        <fullName evidence="16">Unannotated protein</fullName>
    </submittedName>
</protein>
<dbReference type="Pfam" id="PF06831">
    <property type="entry name" value="H2TH"/>
    <property type="match status" value="1"/>
</dbReference>
<dbReference type="Pfam" id="PF06827">
    <property type="entry name" value="zf-FPG_IleRS"/>
    <property type="match status" value="1"/>
</dbReference>
<dbReference type="Gene3D" id="3.20.190.10">
    <property type="entry name" value="MutM-like, N-terminal"/>
    <property type="match status" value="1"/>
</dbReference>
<dbReference type="InterPro" id="IPR010979">
    <property type="entry name" value="Ribosomal_uS13-like_H2TH"/>
</dbReference>
<keyword evidence="10" id="KW-0234">DNA repair</keyword>
<dbReference type="SMART" id="SM00898">
    <property type="entry name" value="Fapy_DNA_glyco"/>
    <property type="match status" value="1"/>
</dbReference>
<evidence type="ECO:0000259" key="15">
    <source>
        <dbReference type="PROSITE" id="PS51068"/>
    </source>
</evidence>
<evidence type="ECO:0000256" key="8">
    <source>
        <dbReference type="ARBA" id="ARBA00022833"/>
    </source>
</evidence>
<dbReference type="SUPFAM" id="SSF57716">
    <property type="entry name" value="Glucocorticoid receptor-like (DNA-binding domain)"/>
    <property type="match status" value="1"/>
</dbReference>
<evidence type="ECO:0000256" key="9">
    <source>
        <dbReference type="ARBA" id="ARBA00023125"/>
    </source>
</evidence>
<dbReference type="GO" id="GO:0016829">
    <property type="term" value="F:lyase activity"/>
    <property type="evidence" value="ECO:0007669"/>
    <property type="project" value="UniProtKB-KW"/>
</dbReference>
<keyword evidence="4" id="KW-0479">Metal-binding</keyword>
<dbReference type="GO" id="GO:0003684">
    <property type="term" value="F:damaged DNA binding"/>
    <property type="evidence" value="ECO:0007669"/>
    <property type="project" value="InterPro"/>
</dbReference>
<comment type="catalytic activity">
    <reaction evidence="1">
        <text>Hydrolysis of DNA containing ring-opened 7-methylguanine residues, releasing 2,6-diamino-4-hydroxy-5-(N-methyl)formamidopyrimidine.</text>
        <dbReference type="EC" id="3.2.2.23"/>
    </reaction>
</comment>
<dbReference type="GO" id="GO:0034039">
    <property type="term" value="F:8-oxo-7,8-dihydroguanine DNA N-glycosylase activity"/>
    <property type="evidence" value="ECO:0007669"/>
    <property type="project" value="TreeGrafter"/>
</dbReference>
<keyword evidence="8" id="KW-0862">Zinc</keyword>
<evidence type="ECO:0000256" key="13">
    <source>
        <dbReference type="ARBA" id="ARBA00023295"/>
    </source>
</evidence>
<accession>A0A6J6WJ94</accession>
<feature type="domain" description="Formamidopyrimidine-DNA glycosylase catalytic" evidence="15">
    <location>
        <begin position="2"/>
        <end position="117"/>
    </location>
</feature>
<dbReference type="PROSITE" id="PS51066">
    <property type="entry name" value="ZF_FPG_2"/>
    <property type="match status" value="1"/>
</dbReference>
<evidence type="ECO:0000313" key="16">
    <source>
        <dbReference type="EMBL" id="CAB4783809.1"/>
    </source>
</evidence>
<keyword evidence="12" id="KW-0511">Multifunctional enzyme</keyword>
<evidence type="ECO:0000256" key="6">
    <source>
        <dbReference type="ARBA" id="ARBA00022771"/>
    </source>
</evidence>
<organism evidence="16">
    <name type="scientific">freshwater metagenome</name>
    <dbReference type="NCBI Taxonomy" id="449393"/>
    <lineage>
        <taxon>unclassified sequences</taxon>
        <taxon>metagenomes</taxon>
        <taxon>ecological metagenomes</taxon>
    </lineage>
</organism>
<evidence type="ECO:0000256" key="5">
    <source>
        <dbReference type="ARBA" id="ARBA00022763"/>
    </source>
</evidence>
<gene>
    <name evidence="16" type="ORF">UFOPK2958_00713</name>
</gene>
<keyword evidence="7" id="KW-0378">Hydrolase</keyword>
<keyword evidence="9" id="KW-0238">DNA-binding</keyword>
<dbReference type="AlphaFoldDB" id="A0A6J6WJ94"/>
<evidence type="ECO:0000256" key="2">
    <source>
        <dbReference type="ARBA" id="ARBA00001947"/>
    </source>
</evidence>